<dbReference type="PANTHER" id="PTHR43513:SF3">
    <property type="entry name" value="DIHYDROOROTATE DEHYDROGENASE B (NAD(+)), ELECTRON TRANSFER SUBUNIT-RELATED"/>
    <property type="match status" value="1"/>
</dbReference>
<gene>
    <name evidence="14" type="ORF">HMPREF0762_00287</name>
</gene>
<dbReference type="InterPro" id="IPR019480">
    <property type="entry name" value="Dihydroorotate_DH_Fe-S-bd"/>
</dbReference>
<keyword evidence="5 12" id="KW-0479">Metal-binding</keyword>
<dbReference type="InterPro" id="IPR037117">
    <property type="entry name" value="Dihydroorotate_DH_ele_sf"/>
</dbReference>
<organism evidence="14 15">
    <name type="scientific">Slackia exigua (strain ATCC 700122 / DSM 15923 / CIP 105133 / JCM 11022 / KCTC 5966 / S-7)</name>
    <dbReference type="NCBI Taxonomy" id="649764"/>
    <lineage>
        <taxon>Bacteria</taxon>
        <taxon>Bacillati</taxon>
        <taxon>Actinomycetota</taxon>
        <taxon>Coriobacteriia</taxon>
        <taxon>Eggerthellales</taxon>
        <taxon>Eggerthellaceae</taxon>
        <taxon>Slackia</taxon>
    </lineage>
</organism>
<evidence type="ECO:0000313" key="15">
    <source>
        <dbReference type="Proteomes" id="UP000006001"/>
    </source>
</evidence>
<dbReference type="InterPro" id="IPR017927">
    <property type="entry name" value="FAD-bd_FR_type"/>
</dbReference>
<evidence type="ECO:0000256" key="3">
    <source>
        <dbReference type="ARBA" id="ARBA00022630"/>
    </source>
</evidence>
<keyword evidence="2" id="KW-0813">Transport</keyword>
<keyword evidence="8 12" id="KW-0408">Iron</keyword>
<dbReference type="EMBL" id="ACUX02000004">
    <property type="protein sequence ID" value="EEZ62195.1"/>
    <property type="molecule type" value="Genomic_DNA"/>
</dbReference>
<keyword evidence="6 11" id="KW-0274">FAD</keyword>
<comment type="cofactor">
    <cofactor evidence="12">
        <name>[2Fe-2S] cluster</name>
        <dbReference type="ChEBI" id="CHEBI:190135"/>
    </cofactor>
    <text evidence="12">Binds 1 [2Fe-2S] cluster per subunit.</text>
</comment>
<dbReference type="Gene3D" id="2.10.240.10">
    <property type="entry name" value="Dihydroorotate dehydrogenase, electron transfer subunit"/>
    <property type="match status" value="1"/>
</dbReference>
<dbReference type="Gene3D" id="2.40.30.10">
    <property type="entry name" value="Translation factors"/>
    <property type="match status" value="1"/>
</dbReference>
<proteinExistence type="inferred from homology"/>
<dbReference type="HOGENOM" id="CLU_003827_1_2_11"/>
<evidence type="ECO:0000256" key="1">
    <source>
        <dbReference type="ARBA" id="ARBA00006422"/>
    </source>
</evidence>
<evidence type="ECO:0000256" key="10">
    <source>
        <dbReference type="ARBA" id="ARBA00034078"/>
    </source>
</evidence>
<evidence type="ECO:0000256" key="5">
    <source>
        <dbReference type="ARBA" id="ARBA00022723"/>
    </source>
</evidence>
<feature type="binding site" evidence="12">
    <location>
        <position position="231"/>
    </location>
    <ligand>
        <name>[2Fe-2S] cluster</name>
        <dbReference type="ChEBI" id="CHEBI:190135"/>
    </ligand>
</feature>
<dbReference type="PANTHER" id="PTHR43513">
    <property type="entry name" value="DIHYDROOROTATE DEHYDROGENASE B (NAD(+)), ELECTRON TRANSFER SUBUNIT"/>
    <property type="match status" value="1"/>
</dbReference>
<dbReference type="RefSeq" id="WP_006361535.1">
    <property type="nucleotide sequence ID" value="NZ_GG700630.1"/>
</dbReference>
<dbReference type="PIRSF" id="PIRSF006816">
    <property type="entry name" value="Cyc3_hyd_g"/>
    <property type="match status" value="1"/>
</dbReference>
<dbReference type="Pfam" id="PF10418">
    <property type="entry name" value="DHODB_Fe-S_bind"/>
    <property type="match status" value="1"/>
</dbReference>
<dbReference type="GO" id="GO:0050660">
    <property type="term" value="F:flavin adenine dinucleotide binding"/>
    <property type="evidence" value="ECO:0007669"/>
    <property type="project" value="InterPro"/>
</dbReference>
<keyword evidence="9 12" id="KW-0411">Iron-sulfur</keyword>
<sequence length="265" mass="28002">MCTQVDSRKFEEVAVVAGNRRVGPGLFELALKADRTAAAIRPGQFVHLLLDAHREHILRRPFSVYRIDDAGNVVVLYQVVGKGSALMGDLRPGDPCSLIAPLGNVWPMPAGDGRVLIVCGGLGSAPLFMFAQRLACEGVGFDVVLGARSAAHHVARERYAALIGREPVIATDDGSLGYAGFATEPAREMLATGAYSSVYCCGPDIFMKLVAGIASDAGVSCWVSEEKRMACGVGACLSCVVETTAGKRRSCVDGPVFDAKDVVWA</sequence>
<feature type="domain" description="FAD-binding FR-type" evidence="13">
    <location>
        <begin position="9"/>
        <end position="108"/>
    </location>
</feature>
<evidence type="ECO:0000256" key="4">
    <source>
        <dbReference type="ARBA" id="ARBA00022714"/>
    </source>
</evidence>
<dbReference type="Proteomes" id="UP000006001">
    <property type="component" value="Unassembled WGS sequence"/>
</dbReference>
<keyword evidence="7" id="KW-0249">Electron transport</keyword>
<comment type="cofactor">
    <cofactor evidence="11">
        <name>FAD</name>
        <dbReference type="ChEBI" id="CHEBI:57692"/>
    </cofactor>
    <text evidence="11">Binds 1 FAD per subunit.</text>
</comment>
<keyword evidence="3 11" id="KW-0285">Flavoprotein</keyword>
<feature type="binding site" evidence="12">
    <location>
        <position position="251"/>
    </location>
    <ligand>
        <name>[2Fe-2S] cluster</name>
        <dbReference type="ChEBI" id="CHEBI:190135"/>
    </ligand>
</feature>
<dbReference type="GO" id="GO:0016491">
    <property type="term" value="F:oxidoreductase activity"/>
    <property type="evidence" value="ECO:0007669"/>
    <property type="project" value="InterPro"/>
</dbReference>
<dbReference type="GeneID" id="85006946"/>
<evidence type="ECO:0000256" key="7">
    <source>
        <dbReference type="ARBA" id="ARBA00022982"/>
    </source>
</evidence>
<dbReference type="AlphaFoldDB" id="D0WEQ7"/>
<dbReference type="GO" id="GO:0006221">
    <property type="term" value="P:pyrimidine nucleotide biosynthetic process"/>
    <property type="evidence" value="ECO:0007669"/>
    <property type="project" value="InterPro"/>
</dbReference>
<keyword evidence="15" id="KW-1185">Reference proteome</keyword>
<comment type="caution">
    <text evidence="14">The sequence shown here is derived from an EMBL/GenBank/DDBJ whole genome shotgun (WGS) entry which is preliminary data.</text>
</comment>
<dbReference type="InterPro" id="IPR050353">
    <property type="entry name" value="PyrK_electron_transfer"/>
</dbReference>
<evidence type="ECO:0000256" key="8">
    <source>
        <dbReference type="ARBA" id="ARBA00023004"/>
    </source>
</evidence>
<dbReference type="GO" id="GO:0046872">
    <property type="term" value="F:metal ion binding"/>
    <property type="evidence" value="ECO:0007669"/>
    <property type="project" value="UniProtKB-KW"/>
</dbReference>
<dbReference type="STRING" id="649764.HMPREF0762_00287"/>
<dbReference type="SUPFAM" id="SSF52343">
    <property type="entry name" value="Ferredoxin reductase-like, C-terminal NADP-linked domain"/>
    <property type="match status" value="1"/>
</dbReference>
<name>D0WEQ7_SLAES</name>
<evidence type="ECO:0000256" key="9">
    <source>
        <dbReference type="ARBA" id="ARBA00023014"/>
    </source>
</evidence>
<evidence type="ECO:0000256" key="12">
    <source>
        <dbReference type="PIRSR" id="PIRSR006816-2"/>
    </source>
</evidence>
<dbReference type="Gene3D" id="3.40.50.80">
    <property type="entry name" value="Nucleotide-binding domain of ferredoxin-NADP reductase (FNR) module"/>
    <property type="match status" value="1"/>
</dbReference>
<comment type="cofactor">
    <cofactor evidence="10">
        <name>[2Fe-2S] cluster</name>
        <dbReference type="ChEBI" id="CHEBI:190135"/>
    </cofactor>
</comment>
<dbReference type="GO" id="GO:0051537">
    <property type="term" value="F:2 iron, 2 sulfur cluster binding"/>
    <property type="evidence" value="ECO:0007669"/>
    <property type="project" value="UniProtKB-KW"/>
</dbReference>
<evidence type="ECO:0000313" key="14">
    <source>
        <dbReference type="EMBL" id="EEZ62195.1"/>
    </source>
</evidence>
<feature type="binding site" evidence="12">
    <location>
        <position position="236"/>
    </location>
    <ligand>
        <name>[2Fe-2S] cluster</name>
        <dbReference type="ChEBI" id="CHEBI:190135"/>
    </ligand>
</feature>
<evidence type="ECO:0000256" key="11">
    <source>
        <dbReference type="PIRSR" id="PIRSR006816-1"/>
    </source>
</evidence>
<evidence type="ECO:0000259" key="13">
    <source>
        <dbReference type="PROSITE" id="PS51384"/>
    </source>
</evidence>
<evidence type="ECO:0000256" key="6">
    <source>
        <dbReference type="ARBA" id="ARBA00022827"/>
    </source>
</evidence>
<accession>D0WEQ7</accession>
<feature type="binding site" evidence="11">
    <location>
        <begin position="76"/>
        <end position="78"/>
    </location>
    <ligand>
        <name>FAD</name>
        <dbReference type="ChEBI" id="CHEBI:57692"/>
    </ligand>
</feature>
<dbReference type="InterPro" id="IPR012165">
    <property type="entry name" value="Cyt_c3_hydrogenase_gsu"/>
</dbReference>
<dbReference type="InterPro" id="IPR039261">
    <property type="entry name" value="FNR_nucleotide-bd"/>
</dbReference>
<dbReference type="SUPFAM" id="SSF63380">
    <property type="entry name" value="Riboflavin synthase domain-like"/>
    <property type="match status" value="1"/>
</dbReference>
<dbReference type="CDD" id="cd06218">
    <property type="entry name" value="DHOD_e_trans"/>
    <property type="match status" value="1"/>
</dbReference>
<protein>
    <submittedName>
        <fullName evidence="14">Oxidoreductase NAD-binding domain protein</fullName>
    </submittedName>
</protein>
<keyword evidence="4 12" id="KW-0001">2Fe-2S</keyword>
<dbReference type="InterPro" id="IPR017938">
    <property type="entry name" value="Riboflavin_synthase-like_b-brl"/>
</dbReference>
<reference evidence="14" key="1">
    <citation type="submission" date="2009-10" db="EMBL/GenBank/DDBJ databases">
        <authorList>
            <person name="Weinstock G."/>
            <person name="Sodergren E."/>
            <person name="Clifton S."/>
            <person name="Fulton L."/>
            <person name="Fulton B."/>
            <person name="Courtney L."/>
            <person name="Fronick C."/>
            <person name="Harrison M."/>
            <person name="Strong C."/>
            <person name="Farmer C."/>
            <person name="Delahaunty K."/>
            <person name="Markovic C."/>
            <person name="Hall O."/>
            <person name="Minx P."/>
            <person name="Tomlinson C."/>
            <person name="Mitreva M."/>
            <person name="Nelson J."/>
            <person name="Hou S."/>
            <person name="Wollam A."/>
            <person name="Pepin K.H."/>
            <person name="Johnson M."/>
            <person name="Bhonagiri V."/>
            <person name="Nash W.E."/>
            <person name="Warren W."/>
            <person name="Chinwalla A."/>
            <person name="Mardis E.R."/>
            <person name="Wilson R.K."/>
        </authorList>
    </citation>
    <scope>NUCLEOTIDE SEQUENCE [LARGE SCALE GENOMIC DNA]</scope>
    <source>
        <strain evidence="14">ATCC 700122</strain>
    </source>
</reference>
<dbReference type="eggNOG" id="COG0543">
    <property type="taxonomic scope" value="Bacteria"/>
</dbReference>
<feature type="binding site" evidence="12">
    <location>
        <position position="239"/>
    </location>
    <ligand>
        <name>[2Fe-2S] cluster</name>
        <dbReference type="ChEBI" id="CHEBI:190135"/>
    </ligand>
</feature>
<dbReference type="OrthoDB" id="9796486at2"/>
<comment type="similarity">
    <text evidence="1">Belongs to the PyrK family.</text>
</comment>
<evidence type="ECO:0000256" key="2">
    <source>
        <dbReference type="ARBA" id="ARBA00022448"/>
    </source>
</evidence>
<dbReference type="PROSITE" id="PS51384">
    <property type="entry name" value="FAD_FR"/>
    <property type="match status" value="1"/>
</dbReference>
<feature type="binding site" evidence="11">
    <location>
        <begin position="60"/>
        <end position="63"/>
    </location>
    <ligand>
        <name>FAD</name>
        <dbReference type="ChEBI" id="CHEBI:57692"/>
    </ligand>
</feature>